<keyword evidence="3" id="KW-1185">Reference proteome</keyword>
<proteinExistence type="predicted"/>
<protein>
    <recommendedName>
        <fullName evidence="4">NVEALA protein</fullName>
    </recommendedName>
</protein>
<accession>A0ABV8WA03</accession>
<reference evidence="3" key="1">
    <citation type="journal article" date="2019" name="Int. J. Syst. Evol. Microbiol.">
        <title>The Global Catalogue of Microorganisms (GCM) 10K type strain sequencing project: providing services to taxonomists for standard genome sequencing and annotation.</title>
        <authorList>
            <consortium name="The Broad Institute Genomics Platform"/>
            <consortium name="The Broad Institute Genome Sequencing Center for Infectious Disease"/>
            <person name="Wu L."/>
            <person name="Ma J."/>
        </authorList>
    </citation>
    <scope>NUCLEOTIDE SEQUENCE [LARGE SCALE GENOMIC DNA]</scope>
    <source>
        <strain evidence="3">CGMCC 1.15345</strain>
    </source>
</reference>
<comment type="caution">
    <text evidence="2">The sequence shown here is derived from an EMBL/GenBank/DDBJ whole genome shotgun (WGS) entry which is preliminary data.</text>
</comment>
<evidence type="ECO:0000313" key="3">
    <source>
        <dbReference type="Proteomes" id="UP001595719"/>
    </source>
</evidence>
<sequence length="79" mass="8637">MKKVLFTVFTIVGFSAFGFANNQGQACVLDNKLKETLAFLGSCEERQGIATNLCKEMGCSDFEAYFYGAAEWGRCMGGN</sequence>
<keyword evidence="1" id="KW-0732">Signal</keyword>
<evidence type="ECO:0000313" key="2">
    <source>
        <dbReference type="EMBL" id="MFC4391858.1"/>
    </source>
</evidence>
<evidence type="ECO:0008006" key="4">
    <source>
        <dbReference type="Google" id="ProtNLM"/>
    </source>
</evidence>
<dbReference type="Proteomes" id="UP001595719">
    <property type="component" value="Unassembled WGS sequence"/>
</dbReference>
<organism evidence="2 3">
    <name type="scientific">Flavobacterium quisquiliarum</name>
    <dbReference type="NCBI Taxonomy" id="1834436"/>
    <lineage>
        <taxon>Bacteria</taxon>
        <taxon>Pseudomonadati</taxon>
        <taxon>Bacteroidota</taxon>
        <taxon>Flavobacteriia</taxon>
        <taxon>Flavobacteriales</taxon>
        <taxon>Flavobacteriaceae</taxon>
        <taxon>Flavobacterium</taxon>
    </lineage>
</organism>
<dbReference type="RefSeq" id="WP_179002626.1">
    <property type="nucleotide sequence ID" value="NZ_JBHSCO010000003.1"/>
</dbReference>
<feature type="signal peptide" evidence="1">
    <location>
        <begin position="1"/>
        <end position="20"/>
    </location>
</feature>
<gene>
    <name evidence="2" type="ORF">ACFOY0_12705</name>
</gene>
<feature type="chain" id="PRO_5046634717" description="NVEALA protein" evidence="1">
    <location>
        <begin position="21"/>
        <end position="79"/>
    </location>
</feature>
<evidence type="ECO:0000256" key="1">
    <source>
        <dbReference type="SAM" id="SignalP"/>
    </source>
</evidence>
<dbReference type="EMBL" id="JBHSCO010000003">
    <property type="protein sequence ID" value="MFC4391858.1"/>
    <property type="molecule type" value="Genomic_DNA"/>
</dbReference>
<name>A0ABV8WA03_9FLAO</name>